<protein>
    <submittedName>
        <fullName evidence="3">Uncharacterized protein</fullName>
    </submittedName>
</protein>
<keyword evidence="2" id="KW-0812">Transmembrane</keyword>
<feature type="coiled-coil region" evidence="1">
    <location>
        <begin position="491"/>
        <end position="525"/>
    </location>
</feature>
<comment type="caution">
    <text evidence="3">The sequence shown here is derived from an EMBL/GenBank/DDBJ whole genome shotgun (WGS) entry which is preliminary data.</text>
</comment>
<dbReference type="EMBL" id="DTBQ01000063">
    <property type="protein sequence ID" value="HGM46540.1"/>
    <property type="molecule type" value="Genomic_DNA"/>
</dbReference>
<keyword evidence="2" id="KW-1133">Transmembrane helix</keyword>
<sequence>MRVERLAILLLVVLMLARTASAQEASQSTAELAHMSIQGRIEYGYALLFASVKFPRPVNSFSLNISDFGDRILLAFARVDGQQVSGRVSGELLTFEFTREFTEANVTLVISALSANATTLSVALPVPLAPLGVITNVTGSFTIGTAFTVETILGSSSQGVVKYNLTAVPSACDVVRAWAPLSSVQMVRVTFLNRTILLSPGKVEYVDSLHLVSEGEMPTTSLRLTLPSAFTLDAVEASLFKYPSRYISQYSAKNETLIVISLLPALQGAGQRSIITLRYSSPLNGTVDAYMGLGPFIQNYTVRVCIEGTATLSPSASRVEKVGSSMQCYSLPPAGPLLQPGMYSPVRVTPSFAQTSGGFLPLIGVVITVAVVGAAGYLVLRKERPKEQAVLEKAAEEGSAEKVRKLIEDWRSDIITLVKQLREYRARGAGTTKMISLLNSHMRRDSAFSSELRAFLTTLGQRGEKALGTLATIESEINSCVESLLEVERLYRRGRITKHEYKQKVDELEEKLLRLAESLGRVYRQLPL</sequence>
<evidence type="ECO:0000313" key="3">
    <source>
        <dbReference type="EMBL" id="HGM46540.1"/>
    </source>
</evidence>
<proteinExistence type="predicted"/>
<name>A0A7C4D1T3_THEPE</name>
<keyword evidence="2" id="KW-0472">Membrane</keyword>
<reference evidence="3" key="1">
    <citation type="journal article" date="2020" name="mSystems">
        <title>Genome- and Community-Level Interaction Insights into Carbon Utilization and Element Cycling Functions of Hydrothermarchaeota in Hydrothermal Sediment.</title>
        <authorList>
            <person name="Zhou Z."/>
            <person name="Liu Y."/>
            <person name="Xu W."/>
            <person name="Pan J."/>
            <person name="Luo Z.H."/>
            <person name="Li M."/>
        </authorList>
    </citation>
    <scope>NUCLEOTIDE SEQUENCE</scope>
    <source>
        <strain evidence="3">SpSt-649</strain>
    </source>
</reference>
<evidence type="ECO:0000256" key="2">
    <source>
        <dbReference type="SAM" id="Phobius"/>
    </source>
</evidence>
<accession>A0A7C4D1T3</accession>
<feature type="transmembrane region" description="Helical" evidence="2">
    <location>
        <begin position="359"/>
        <end position="380"/>
    </location>
</feature>
<keyword evidence="1" id="KW-0175">Coiled coil</keyword>
<dbReference type="AlphaFoldDB" id="A0A7C4D1T3"/>
<organism evidence="3">
    <name type="scientific">Thermofilum pendens</name>
    <dbReference type="NCBI Taxonomy" id="2269"/>
    <lineage>
        <taxon>Archaea</taxon>
        <taxon>Thermoproteota</taxon>
        <taxon>Thermoprotei</taxon>
        <taxon>Thermofilales</taxon>
        <taxon>Thermofilaceae</taxon>
        <taxon>Thermofilum</taxon>
    </lineage>
</organism>
<gene>
    <name evidence="3" type="ORF">ENU21_02140</name>
</gene>
<evidence type="ECO:0000256" key="1">
    <source>
        <dbReference type="SAM" id="Coils"/>
    </source>
</evidence>